<protein>
    <submittedName>
        <fullName evidence="1">Uncharacterized protein</fullName>
    </submittedName>
</protein>
<keyword evidence="2" id="KW-1185">Reference proteome</keyword>
<evidence type="ECO:0000313" key="1">
    <source>
        <dbReference type="EMBL" id="CAB3387053.1"/>
    </source>
</evidence>
<dbReference type="AlphaFoldDB" id="A0A8S1DYI1"/>
<reference evidence="1 2" key="1">
    <citation type="submission" date="2020-04" db="EMBL/GenBank/DDBJ databases">
        <authorList>
            <person name="Alioto T."/>
            <person name="Alioto T."/>
            <person name="Gomez Garrido J."/>
        </authorList>
    </citation>
    <scope>NUCLEOTIDE SEQUENCE [LARGE SCALE GENOMIC DNA]</scope>
</reference>
<proteinExistence type="predicted"/>
<dbReference type="Gene3D" id="3.80.10.10">
    <property type="entry name" value="Ribonuclease Inhibitor"/>
    <property type="match status" value="1"/>
</dbReference>
<dbReference type="OrthoDB" id="2344483at2759"/>
<accession>A0A8S1DYI1</accession>
<dbReference type="InterPro" id="IPR032675">
    <property type="entry name" value="LRR_dom_sf"/>
</dbReference>
<sequence length="546" mass="63095">MNDQEKLKLTERKLLNISRRCSLVELSKRKIVKNLDFYQEHEEYGNNLKSLPVCLRDKVLREVTSLKFDAASGDSNLNFERKRQDFSFLLSFGTKHIDLDGLLSFNPEDFIHEQLTRVVQMIAADAPNVQSLIINGRYATAETDVLLGNIWLQHILDQATLESICSLSKLKRLEISRTVELKFPDLMQICETLQFLEHVDVKIVGWNELEFGNIDKFKRSFSRLKVFRFLIHGLQLSRQLVSLCIEHLPKLRLMHEWDLNDFDIPDVCEILELPPQTSSLMNLGVISTTLPIHRAFPCVRHLTIDWPDILDSMECSIDSLLHFSKLESLFLHSPIPSEKIFYQLLDHYGSNLKKLFIKSFQFKLRIGDIMNRCKKLESLAFLQLVSFSDQSLKPTQTFTELKELTWAIPIFVDSKDDQHLVHLLSSPKLEKVTITLDEDNNVDPLKEISNLIADGQILRELKSLTIYFYHSRNGAFRIFPRYEAVNSLITNACAFLPKLTRVVLAPFGWFCLGLRPSSHQRAKIDYDFSEFGQPNLGKFLFACRTG</sequence>
<name>A0A8S1DYI1_9INSE</name>
<comment type="caution">
    <text evidence="1">The sequence shown here is derived from an EMBL/GenBank/DDBJ whole genome shotgun (WGS) entry which is preliminary data.</text>
</comment>
<dbReference type="EMBL" id="CADEPI010000532">
    <property type="protein sequence ID" value="CAB3387053.1"/>
    <property type="molecule type" value="Genomic_DNA"/>
</dbReference>
<gene>
    <name evidence="1" type="ORF">CLODIP_2_CD00001</name>
</gene>
<dbReference type="Proteomes" id="UP000494165">
    <property type="component" value="Unassembled WGS sequence"/>
</dbReference>
<evidence type="ECO:0000313" key="2">
    <source>
        <dbReference type="Proteomes" id="UP000494165"/>
    </source>
</evidence>
<organism evidence="1 2">
    <name type="scientific">Cloeon dipterum</name>
    <dbReference type="NCBI Taxonomy" id="197152"/>
    <lineage>
        <taxon>Eukaryota</taxon>
        <taxon>Metazoa</taxon>
        <taxon>Ecdysozoa</taxon>
        <taxon>Arthropoda</taxon>
        <taxon>Hexapoda</taxon>
        <taxon>Insecta</taxon>
        <taxon>Pterygota</taxon>
        <taxon>Palaeoptera</taxon>
        <taxon>Ephemeroptera</taxon>
        <taxon>Pisciforma</taxon>
        <taxon>Baetidae</taxon>
        <taxon>Cloeon</taxon>
    </lineage>
</organism>
<dbReference type="SUPFAM" id="SSF52047">
    <property type="entry name" value="RNI-like"/>
    <property type="match status" value="1"/>
</dbReference>